<name>A0ABT8L663_9BACT</name>
<evidence type="ECO:0000259" key="7">
    <source>
        <dbReference type="Pfam" id="PF01227"/>
    </source>
</evidence>
<dbReference type="InterPro" id="IPR043134">
    <property type="entry name" value="GTP-CH-I_N"/>
</dbReference>
<evidence type="ECO:0000313" key="9">
    <source>
        <dbReference type="Proteomes" id="UP001172083"/>
    </source>
</evidence>
<dbReference type="NCBIfam" id="TIGR00063">
    <property type="entry name" value="folE"/>
    <property type="match status" value="1"/>
</dbReference>
<feature type="binding site" evidence="6">
    <location>
        <position position="119"/>
    </location>
    <ligand>
        <name>Zn(2+)</name>
        <dbReference type="ChEBI" id="CHEBI:29105"/>
    </ligand>
</feature>
<feature type="domain" description="GTP cyclohydrolase I" evidence="7">
    <location>
        <begin position="45"/>
        <end position="222"/>
    </location>
</feature>
<comment type="subunit">
    <text evidence="6">Homopolymer.</text>
</comment>
<reference evidence="8" key="1">
    <citation type="submission" date="2023-06" db="EMBL/GenBank/DDBJ databases">
        <title>Genomic of Agaribacillus aureum.</title>
        <authorList>
            <person name="Wang G."/>
        </authorList>
    </citation>
    <scope>NUCLEOTIDE SEQUENCE</scope>
    <source>
        <strain evidence="8">BMA12</strain>
    </source>
</reference>
<evidence type="ECO:0000256" key="6">
    <source>
        <dbReference type="HAMAP-Rule" id="MF_00223"/>
    </source>
</evidence>
<dbReference type="InterPro" id="IPR018234">
    <property type="entry name" value="GTP_CycHdrlase_I_CS"/>
</dbReference>
<dbReference type="PANTHER" id="PTHR11109:SF7">
    <property type="entry name" value="GTP CYCLOHYDROLASE 1"/>
    <property type="match status" value="1"/>
</dbReference>
<keyword evidence="6" id="KW-0479">Metal-binding</keyword>
<dbReference type="PANTHER" id="PTHR11109">
    <property type="entry name" value="GTP CYCLOHYDROLASE I"/>
    <property type="match status" value="1"/>
</dbReference>
<dbReference type="HAMAP" id="MF_00223">
    <property type="entry name" value="FolE"/>
    <property type="match status" value="1"/>
</dbReference>
<comment type="pathway">
    <text evidence="2 6">Cofactor biosynthesis; 7,8-dihydroneopterin triphosphate biosynthesis; 7,8-dihydroneopterin triphosphate from GTP: step 1/1.</text>
</comment>
<feature type="binding site" evidence="6">
    <location>
        <position position="116"/>
    </location>
    <ligand>
        <name>Zn(2+)</name>
        <dbReference type="ChEBI" id="CHEBI:29105"/>
    </ligand>
</feature>
<dbReference type="InterPro" id="IPR001474">
    <property type="entry name" value="GTP_CycHdrlase_I"/>
</dbReference>
<keyword evidence="9" id="KW-1185">Reference proteome</keyword>
<dbReference type="EC" id="3.5.4.16" evidence="6"/>
<comment type="similarity">
    <text evidence="3 6">Belongs to the GTP cyclohydrolase I family.</text>
</comment>
<dbReference type="GO" id="GO:0003934">
    <property type="term" value="F:GTP cyclohydrolase I activity"/>
    <property type="evidence" value="ECO:0007669"/>
    <property type="project" value="UniProtKB-EC"/>
</dbReference>
<feature type="binding site" evidence="6">
    <location>
        <position position="187"/>
    </location>
    <ligand>
        <name>Zn(2+)</name>
        <dbReference type="ChEBI" id="CHEBI:29105"/>
    </ligand>
</feature>
<comment type="caution">
    <text evidence="8">The sequence shown here is derived from an EMBL/GenBank/DDBJ whole genome shotgun (WGS) entry which is preliminary data.</text>
</comment>
<dbReference type="SUPFAM" id="SSF55620">
    <property type="entry name" value="Tetrahydrobiopterin biosynthesis enzymes-like"/>
    <property type="match status" value="1"/>
</dbReference>
<dbReference type="InterPro" id="IPR043133">
    <property type="entry name" value="GTP-CH-I_C/QueF"/>
</dbReference>
<keyword evidence="5 6" id="KW-0378">Hydrolase</keyword>
<gene>
    <name evidence="6 8" type="primary">folE</name>
    <name evidence="8" type="ORF">QQ020_14240</name>
</gene>
<dbReference type="NCBIfam" id="NF006824">
    <property type="entry name" value="PRK09347.1-1"/>
    <property type="match status" value="1"/>
</dbReference>
<dbReference type="EMBL" id="JAUJEB010000002">
    <property type="protein sequence ID" value="MDN5213224.1"/>
    <property type="molecule type" value="Genomic_DNA"/>
</dbReference>
<dbReference type="NCBIfam" id="NF006825">
    <property type="entry name" value="PRK09347.1-2"/>
    <property type="match status" value="1"/>
</dbReference>
<dbReference type="PROSITE" id="PS00860">
    <property type="entry name" value="GTP_CYCLOHYDROL_1_2"/>
    <property type="match status" value="1"/>
</dbReference>
<keyword evidence="6" id="KW-0862">Zinc</keyword>
<evidence type="ECO:0000256" key="2">
    <source>
        <dbReference type="ARBA" id="ARBA00005080"/>
    </source>
</evidence>
<evidence type="ECO:0000313" key="8">
    <source>
        <dbReference type="EMBL" id="MDN5213224.1"/>
    </source>
</evidence>
<keyword evidence="4 6" id="KW-0554">One-carbon metabolism</keyword>
<proteinExistence type="inferred from homology"/>
<dbReference type="Gene3D" id="3.30.1130.10">
    <property type="match status" value="1"/>
</dbReference>
<dbReference type="Proteomes" id="UP001172083">
    <property type="component" value="Unassembled WGS sequence"/>
</dbReference>
<evidence type="ECO:0000256" key="5">
    <source>
        <dbReference type="ARBA" id="ARBA00022801"/>
    </source>
</evidence>
<dbReference type="RefSeq" id="WP_346758564.1">
    <property type="nucleotide sequence ID" value="NZ_JAUJEB010000002.1"/>
</dbReference>
<evidence type="ECO:0000256" key="1">
    <source>
        <dbReference type="ARBA" id="ARBA00001052"/>
    </source>
</evidence>
<evidence type="ECO:0000256" key="3">
    <source>
        <dbReference type="ARBA" id="ARBA00008085"/>
    </source>
</evidence>
<sequence length="222" mass="25379">MKIDEKLIERSQHDLNGDNHVMTSADTPLRDDAFVKSDEEKMANIEKLFANIMEELGLDLTDDSLKGTPYRVAKMYVKELFQGLNPESKPSLSVFDNKYQYNKMLVEKDISFSSACEHHFLPITGKAHVGYISSGKVIGLSKINRVVEYYSRRPQVQERMTLQIFNELKDALKTEDVIVVIEAEHLCVSTRGVNDKTSRTTTLEYGGKFANTDLRNEFYQLI</sequence>
<keyword evidence="6" id="KW-0547">Nucleotide-binding</keyword>
<dbReference type="NCBIfam" id="NF006826">
    <property type="entry name" value="PRK09347.1-3"/>
    <property type="match status" value="1"/>
</dbReference>
<keyword evidence="6" id="KW-0342">GTP-binding</keyword>
<dbReference type="InterPro" id="IPR020602">
    <property type="entry name" value="GTP_CycHdrlase_I_dom"/>
</dbReference>
<organism evidence="8 9">
    <name type="scientific">Agaribacillus aureus</name>
    <dbReference type="NCBI Taxonomy" id="3051825"/>
    <lineage>
        <taxon>Bacteria</taxon>
        <taxon>Pseudomonadati</taxon>
        <taxon>Bacteroidota</taxon>
        <taxon>Cytophagia</taxon>
        <taxon>Cytophagales</taxon>
        <taxon>Splendidivirgaceae</taxon>
        <taxon>Agaribacillus</taxon>
    </lineage>
</organism>
<protein>
    <recommendedName>
        <fullName evidence="6">GTP cyclohydrolase 1</fullName>
        <ecNumber evidence="6">3.5.4.16</ecNumber>
    </recommendedName>
    <alternativeName>
        <fullName evidence="6">GTP cyclohydrolase I</fullName>
        <shortName evidence="6">GTP-CH-I</shortName>
    </alternativeName>
</protein>
<dbReference type="Gene3D" id="1.10.286.10">
    <property type="match status" value="1"/>
</dbReference>
<accession>A0ABT8L663</accession>
<dbReference type="Pfam" id="PF01227">
    <property type="entry name" value="GTP_cyclohydroI"/>
    <property type="match status" value="1"/>
</dbReference>
<comment type="catalytic activity">
    <reaction evidence="1 6">
        <text>GTP + H2O = 7,8-dihydroneopterin 3'-triphosphate + formate + H(+)</text>
        <dbReference type="Rhea" id="RHEA:17473"/>
        <dbReference type="ChEBI" id="CHEBI:15377"/>
        <dbReference type="ChEBI" id="CHEBI:15378"/>
        <dbReference type="ChEBI" id="CHEBI:15740"/>
        <dbReference type="ChEBI" id="CHEBI:37565"/>
        <dbReference type="ChEBI" id="CHEBI:58462"/>
        <dbReference type="EC" id="3.5.4.16"/>
    </reaction>
</comment>
<evidence type="ECO:0000256" key="4">
    <source>
        <dbReference type="ARBA" id="ARBA00022563"/>
    </source>
</evidence>